<evidence type="ECO:0000313" key="2">
    <source>
        <dbReference type="Proteomes" id="UP000012338"/>
    </source>
</evidence>
<dbReference type="EMBL" id="KB733459">
    <property type="protein sequence ID" value="ENI03582.1"/>
    <property type="molecule type" value="Genomic_DNA"/>
</dbReference>
<reference evidence="1 2" key="1">
    <citation type="journal article" date="2012" name="PLoS Pathog.">
        <title>Diverse lifestyles and strategies of plant pathogenesis encoded in the genomes of eighteen Dothideomycetes fungi.</title>
        <authorList>
            <person name="Ohm R.A."/>
            <person name="Feau N."/>
            <person name="Henrissat B."/>
            <person name="Schoch C.L."/>
            <person name="Horwitz B.A."/>
            <person name="Barry K.W."/>
            <person name="Condon B.J."/>
            <person name="Copeland A.C."/>
            <person name="Dhillon B."/>
            <person name="Glaser F."/>
            <person name="Hesse C.N."/>
            <person name="Kosti I."/>
            <person name="LaButti K."/>
            <person name="Lindquist E.A."/>
            <person name="Lucas S."/>
            <person name="Salamov A.A."/>
            <person name="Bradshaw R.E."/>
            <person name="Ciuffetti L."/>
            <person name="Hamelin R.C."/>
            <person name="Kema G.H.J."/>
            <person name="Lawrence C."/>
            <person name="Scott J.A."/>
            <person name="Spatafora J.W."/>
            <person name="Turgeon B.G."/>
            <person name="de Wit P.J.G.M."/>
            <person name="Zhong S."/>
            <person name="Goodwin S.B."/>
            <person name="Grigoriev I.V."/>
        </authorList>
    </citation>
    <scope>NUCLEOTIDE SEQUENCE [LARGE SCALE GENOMIC DNA]</scope>
    <source>
        <strain evidence="2">C4 / ATCC 48331 / race T</strain>
    </source>
</reference>
<keyword evidence="2" id="KW-1185">Reference proteome</keyword>
<sequence length="67" mass="7006">MKTSYAAIVSTLCVAAYSFNPQQVLGSVDVLRTSYECNNSGTPTIECTDSSTPPTCACACSNGITFN</sequence>
<gene>
    <name evidence="1" type="ORF">COCC4DRAFT_142464</name>
</gene>
<evidence type="ECO:0000313" key="1">
    <source>
        <dbReference type="EMBL" id="ENI03582.1"/>
    </source>
</evidence>
<name>N4XEM3_COCH4</name>
<protein>
    <submittedName>
        <fullName evidence="1">Uncharacterized protein</fullName>
    </submittedName>
</protein>
<dbReference type="HOGENOM" id="CLU_2812148_0_0_1"/>
<reference evidence="2" key="2">
    <citation type="journal article" date="2013" name="PLoS Genet.">
        <title>Comparative genome structure, secondary metabolite, and effector coding capacity across Cochliobolus pathogens.</title>
        <authorList>
            <person name="Condon B.J."/>
            <person name="Leng Y."/>
            <person name="Wu D."/>
            <person name="Bushley K.E."/>
            <person name="Ohm R.A."/>
            <person name="Otillar R."/>
            <person name="Martin J."/>
            <person name="Schackwitz W."/>
            <person name="Grimwood J."/>
            <person name="MohdZainudin N."/>
            <person name="Xue C."/>
            <person name="Wang R."/>
            <person name="Manning V.A."/>
            <person name="Dhillon B."/>
            <person name="Tu Z.J."/>
            <person name="Steffenson B.J."/>
            <person name="Salamov A."/>
            <person name="Sun H."/>
            <person name="Lowry S."/>
            <person name="LaButti K."/>
            <person name="Han J."/>
            <person name="Copeland A."/>
            <person name="Lindquist E."/>
            <person name="Barry K."/>
            <person name="Schmutz J."/>
            <person name="Baker S.E."/>
            <person name="Ciuffetti L.M."/>
            <person name="Grigoriev I.V."/>
            <person name="Zhong S."/>
            <person name="Turgeon B.G."/>
        </authorList>
    </citation>
    <scope>NUCLEOTIDE SEQUENCE [LARGE SCALE GENOMIC DNA]</scope>
    <source>
        <strain evidence="2">C4 / ATCC 48331 / race T</strain>
    </source>
</reference>
<dbReference type="OrthoDB" id="3688278at2759"/>
<organism evidence="1 2">
    <name type="scientific">Cochliobolus heterostrophus (strain C4 / ATCC 48331 / race T)</name>
    <name type="common">Southern corn leaf blight fungus</name>
    <name type="synonym">Bipolaris maydis</name>
    <dbReference type="NCBI Taxonomy" id="665024"/>
    <lineage>
        <taxon>Eukaryota</taxon>
        <taxon>Fungi</taxon>
        <taxon>Dikarya</taxon>
        <taxon>Ascomycota</taxon>
        <taxon>Pezizomycotina</taxon>
        <taxon>Dothideomycetes</taxon>
        <taxon>Pleosporomycetidae</taxon>
        <taxon>Pleosporales</taxon>
        <taxon>Pleosporineae</taxon>
        <taxon>Pleosporaceae</taxon>
        <taxon>Bipolaris</taxon>
    </lineage>
</organism>
<dbReference type="Proteomes" id="UP000012338">
    <property type="component" value="Unassembled WGS sequence"/>
</dbReference>
<accession>N4XEM3</accession>
<dbReference type="AlphaFoldDB" id="N4XEM3"/>
<proteinExistence type="predicted"/>